<feature type="region of interest" description="Disordered" evidence="14">
    <location>
        <begin position="195"/>
        <end position="218"/>
    </location>
</feature>
<gene>
    <name evidence="10 15" type="primary">grpE</name>
    <name evidence="15" type="ORF">ENF18_00405</name>
</gene>
<feature type="coiled-coil region" evidence="13">
    <location>
        <begin position="25"/>
        <end position="59"/>
    </location>
</feature>
<feature type="compositionally biased region" description="Basic and acidic residues" evidence="14">
    <location>
        <begin position="8"/>
        <end position="23"/>
    </location>
</feature>
<feature type="region of interest" description="Disordered" evidence="14">
    <location>
        <begin position="1"/>
        <end position="23"/>
    </location>
</feature>
<dbReference type="Proteomes" id="UP000885847">
    <property type="component" value="Unassembled WGS sequence"/>
</dbReference>
<dbReference type="Gene3D" id="2.30.22.10">
    <property type="entry name" value="Head domain of nucleotide exchange factor GrpE"/>
    <property type="match status" value="1"/>
</dbReference>
<organism evidence="15">
    <name type="scientific">candidate division WOR-3 bacterium</name>
    <dbReference type="NCBI Taxonomy" id="2052148"/>
    <lineage>
        <taxon>Bacteria</taxon>
        <taxon>Bacteria division WOR-3</taxon>
    </lineage>
</organism>
<evidence type="ECO:0000256" key="4">
    <source>
        <dbReference type="ARBA" id="ARBA00022490"/>
    </source>
</evidence>
<comment type="similarity">
    <text evidence="2 10 12">Belongs to the GrpE family.</text>
</comment>
<protein>
    <recommendedName>
        <fullName evidence="8 10">Protein GrpE</fullName>
    </recommendedName>
    <alternativeName>
        <fullName evidence="9 10">HSP-70 cofactor</fullName>
    </alternativeName>
</protein>
<dbReference type="HAMAP" id="MF_01151">
    <property type="entry name" value="GrpE"/>
    <property type="match status" value="1"/>
</dbReference>
<dbReference type="Gene3D" id="3.90.20.20">
    <property type="match status" value="1"/>
</dbReference>
<evidence type="ECO:0000256" key="3">
    <source>
        <dbReference type="ARBA" id="ARBA00011738"/>
    </source>
</evidence>
<evidence type="ECO:0000256" key="8">
    <source>
        <dbReference type="ARBA" id="ARBA00072274"/>
    </source>
</evidence>
<dbReference type="InterPro" id="IPR013805">
    <property type="entry name" value="GrpE_CC"/>
</dbReference>
<dbReference type="GO" id="GO:0005737">
    <property type="term" value="C:cytoplasm"/>
    <property type="evidence" value="ECO:0007669"/>
    <property type="project" value="UniProtKB-SubCell"/>
</dbReference>
<comment type="subunit">
    <text evidence="3 10">Homodimer.</text>
</comment>
<evidence type="ECO:0000256" key="11">
    <source>
        <dbReference type="RuleBase" id="RU000639"/>
    </source>
</evidence>
<keyword evidence="13" id="KW-0175">Coiled coil</keyword>
<dbReference type="Pfam" id="PF01025">
    <property type="entry name" value="GrpE"/>
    <property type="match status" value="1"/>
</dbReference>
<dbReference type="GO" id="GO:0051082">
    <property type="term" value="F:unfolded protein binding"/>
    <property type="evidence" value="ECO:0007669"/>
    <property type="project" value="TreeGrafter"/>
</dbReference>
<reference evidence="15" key="1">
    <citation type="journal article" date="2020" name="mSystems">
        <title>Genome- and Community-Level Interaction Insights into Carbon Utilization and Element Cycling Functions of Hydrothermarchaeota in Hydrothermal Sediment.</title>
        <authorList>
            <person name="Zhou Z."/>
            <person name="Liu Y."/>
            <person name="Xu W."/>
            <person name="Pan J."/>
            <person name="Luo Z.H."/>
            <person name="Li M."/>
        </authorList>
    </citation>
    <scope>NUCLEOTIDE SEQUENCE [LARGE SCALE GENOMIC DNA]</scope>
    <source>
        <strain evidence="15">HyVt-102</strain>
    </source>
</reference>
<accession>A0A7C0VB98</accession>
<dbReference type="PANTHER" id="PTHR21237">
    <property type="entry name" value="GRPE PROTEIN"/>
    <property type="match status" value="1"/>
</dbReference>
<evidence type="ECO:0000256" key="13">
    <source>
        <dbReference type="SAM" id="Coils"/>
    </source>
</evidence>
<dbReference type="NCBIfam" id="NF010738">
    <property type="entry name" value="PRK14140.1"/>
    <property type="match status" value="1"/>
</dbReference>
<dbReference type="AlphaFoldDB" id="A0A7C0VB98"/>
<evidence type="ECO:0000256" key="9">
    <source>
        <dbReference type="ARBA" id="ARBA00076414"/>
    </source>
</evidence>
<dbReference type="GO" id="GO:0042803">
    <property type="term" value="F:protein homodimerization activity"/>
    <property type="evidence" value="ECO:0007669"/>
    <property type="project" value="InterPro"/>
</dbReference>
<evidence type="ECO:0000256" key="5">
    <source>
        <dbReference type="ARBA" id="ARBA00023016"/>
    </source>
</evidence>
<dbReference type="GO" id="GO:0051087">
    <property type="term" value="F:protein-folding chaperone binding"/>
    <property type="evidence" value="ECO:0007669"/>
    <property type="project" value="InterPro"/>
</dbReference>
<dbReference type="SUPFAM" id="SSF51064">
    <property type="entry name" value="Head domain of nucleotide exchange factor GrpE"/>
    <property type="match status" value="1"/>
</dbReference>
<evidence type="ECO:0000256" key="1">
    <source>
        <dbReference type="ARBA" id="ARBA00004496"/>
    </source>
</evidence>
<keyword evidence="6 10" id="KW-0143">Chaperone</keyword>
<dbReference type="CDD" id="cd00446">
    <property type="entry name" value="GrpE"/>
    <property type="match status" value="1"/>
</dbReference>
<comment type="caution">
    <text evidence="15">The sequence shown here is derived from an EMBL/GenBank/DDBJ whole genome shotgun (WGS) entry which is preliminary data.</text>
</comment>
<dbReference type="GO" id="GO:0006457">
    <property type="term" value="P:protein folding"/>
    <property type="evidence" value="ECO:0007669"/>
    <property type="project" value="InterPro"/>
</dbReference>
<evidence type="ECO:0000313" key="15">
    <source>
        <dbReference type="EMBL" id="HDI82235.1"/>
    </source>
</evidence>
<dbReference type="PANTHER" id="PTHR21237:SF23">
    <property type="entry name" value="GRPE PROTEIN HOMOLOG, MITOCHONDRIAL"/>
    <property type="match status" value="1"/>
</dbReference>
<evidence type="ECO:0000256" key="2">
    <source>
        <dbReference type="ARBA" id="ARBA00009054"/>
    </source>
</evidence>
<evidence type="ECO:0000256" key="12">
    <source>
        <dbReference type="RuleBase" id="RU004478"/>
    </source>
</evidence>
<evidence type="ECO:0000256" key="10">
    <source>
        <dbReference type="HAMAP-Rule" id="MF_01151"/>
    </source>
</evidence>
<dbReference type="EMBL" id="DQWE01000019">
    <property type="protein sequence ID" value="HDI82235.1"/>
    <property type="molecule type" value="Genomic_DNA"/>
</dbReference>
<dbReference type="GO" id="GO:0000774">
    <property type="term" value="F:adenyl-nucleotide exchange factor activity"/>
    <property type="evidence" value="ECO:0007669"/>
    <property type="project" value="InterPro"/>
</dbReference>
<comment type="subcellular location">
    <subcellularLocation>
        <location evidence="1 10">Cytoplasm</location>
    </subcellularLocation>
</comment>
<name>A0A7C0VB98_UNCW3</name>
<keyword evidence="5 10" id="KW-0346">Stress response</keyword>
<evidence type="ECO:0000256" key="14">
    <source>
        <dbReference type="SAM" id="MobiDB-lite"/>
    </source>
</evidence>
<keyword evidence="4 10" id="KW-0963">Cytoplasm</keyword>
<dbReference type="InterPro" id="IPR009012">
    <property type="entry name" value="GrpE_head"/>
</dbReference>
<dbReference type="PRINTS" id="PR00773">
    <property type="entry name" value="GRPEPROTEIN"/>
</dbReference>
<evidence type="ECO:0000256" key="7">
    <source>
        <dbReference type="ARBA" id="ARBA00053401"/>
    </source>
</evidence>
<sequence length="218" mass="25550">MGKKKKHTTEGVKEEKLASEKEDVEKKKDVIIDELQKELNILKNRIQELEDEVKEWKNKYLYTLADYDNLRKRKKKELEEGIRYANERFLRELLTVVDNFERAMKAMPEKGGEDVEGIKKGVEMIYRQLMDFLSREGVVPFESEGKSFDPQKHEALSVVEDDTIPPGTVVQELEKGYIYKNRILRPARVTVSVEKKEEERKEVIENEGTDNRDRSGND</sequence>
<dbReference type="FunFam" id="2.30.22.10:FF:000001">
    <property type="entry name" value="Protein GrpE"/>
    <property type="match status" value="1"/>
</dbReference>
<dbReference type="InterPro" id="IPR000740">
    <property type="entry name" value="GrpE"/>
</dbReference>
<evidence type="ECO:0000256" key="6">
    <source>
        <dbReference type="ARBA" id="ARBA00023186"/>
    </source>
</evidence>
<proteinExistence type="inferred from homology"/>
<dbReference type="SUPFAM" id="SSF58014">
    <property type="entry name" value="Coiled-coil domain of nucleotide exchange factor GrpE"/>
    <property type="match status" value="1"/>
</dbReference>
<dbReference type="PROSITE" id="PS01071">
    <property type="entry name" value="GRPE"/>
    <property type="match status" value="1"/>
</dbReference>
<comment type="function">
    <text evidence="7 10 11">Participates actively in the response to hyperosmotic and heat shock by preventing the aggregation of stress-denatured proteins, in association with DnaK and GrpE. It is the nucleotide exchange factor for DnaK and may function as a thermosensor. Unfolded proteins bind initially to DnaJ; upon interaction with the DnaJ-bound protein, DnaK hydrolyzes its bound ATP, resulting in the formation of a stable complex. GrpE releases ADP from DnaK; ATP binding to DnaK triggers the release of the substrate protein, thus completing the reaction cycle. Several rounds of ATP-dependent interactions between DnaJ, DnaK and GrpE are required for fully efficient folding.</text>
</comment>